<reference evidence="2" key="1">
    <citation type="journal article" date="2022" name="Mol. Ecol. Resour.">
        <title>The genomes of chicory, endive, great burdock and yacon provide insights into Asteraceae palaeo-polyploidization history and plant inulin production.</title>
        <authorList>
            <person name="Fan W."/>
            <person name="Wang S."/>
            <person name="Wang H."/>
            <person name="Wang A."/>
            <person name="Jiang F."/>
            <person name="Liu H."/>
            <person name="Zhao H."/>
            <person name="Xu D."/>
            <person name="Zhang Y."/>
        </authorList>
    </citation>
    <scope>NUCLEOTIDE SEQUENCE [LARGE SCALE GENOMIC DNA]</scope>
    <source>
        <strain evidence="2">cv. Niubang</strain>
    </source>
</reference>
<dbReference type="Proteomes" id="UP001055879">
    <property type="component" value="Linkage Group LG16"/>
</dbReference>
<dbReference type="EMBL" id="CM042062">
    <property type="protein sequence ID" value="KAI3670104.1"/>
    <property type="molecule type" value="Genomic_DNA"/>
</dbReference>
<accession>A0ACB8XQM3</accession>
<comment type="caution">
    <text evidence="1">The sequence shown here is derived from an EMBL/GenBank/DDBJ whole genome shotgun (WGS) entry which is preliminary data.</text>
</comment>
<gene>
    <name evidence="1" type="ORF">L6452_41734</name>
</gene>
<protein>
    <submittedName>
        <fullName evidence="1">Uncharacterized protein</fullName>
    </submittedName>
</protein>
<organism evidence="1 2">
    <name type="scientific">Arctium lappa</name>
    <name type="common">Greater burdock</name>
    <name type="synonym">Lappa major</name>
    <dbReference type="NCBI Taxonomy" id="4217"/>
    <lineage>
        <taxon>Eukaryota</taxon>
        <taxon>Viridiplantae</taxon>
        <taxon>Streptophyta</taxon>
        <taxon>Embryophyta</taxon>
        <taxon>Tracheophyta</taxon>
        <taxon>Spermatophyta</taxon>
        <taxon>Magnoliopsida</taxon>
        <taxon>eudicotyledons</taxon>
        <taxon>Gunneridae</taxon>
        <taxon>Pentapetalae</taxon>
        <taxon>asterids</taxon>
        <taxon>campanulids</taxon>
        <taxon>Asterales</taxon>
        <taxon>Asteraceae</taxon>
        <taxon>Carduoideae</taxon>
        <taxon>Cardueae</taxon>
        <taxon>Arctiinae</taxon>
        <taxon>Arctium</taxon>
    </lineage>
</organism>
<reference evidence="1 2" key="2">
    <citation type="journal article" date="2022" name="Mol. Ecol. Resour.">
        <title>The genomes of chicory, endive, great burdock and yacon provide insights into Asteraceae paleo-polyploidization history and plant inulin production.</title>
        <authorList>
            <person name="Fan W."/>
            <person name="Wang S."/>
            <person name="Wang H."/>
            <person name="Wang A."/>
            <person name="Jiang F."/>
            <person name="Liu H."/>
            <person name="Zhao H."/>
            <person name="Xu D."/>
            <person name="Zhang Y."/>
        </authorList>
    </citation>
    <scope>NUCLEOTIDE SEQUENCE [LARGE SCALE GENOMIC DNA]</scope>
    <source>
        <strain evidence="2">cv. Niubang</strain>
    </source>
</reference>
<proteinExistence type="predicted"/>
<keyword evidence="2" id="KW-1185">Reference proteome</keyword>
<name>A0ACB8XQM3_ARCLA</name>
<sequence length="222" mass="25286">MKRDGRQHGFVTCYHVPPPQLCRRTRFNKMVDSAAAREQFIKVPNKPTNLSKFTGRCRHPYSGCKCCHINPAYKSKDKTKGTMKLRSMDSENRLTKYYSGNSVTGVLAYLAYENGYNDDHDDYDYQGTVEENYGYGYGYGHVYDDHDHNHDDDDDDVHDIGLRVGFGIGIELHENDVDVGDDDVKDDDDDDDYMSFCDVGLCWGHGDGDDDDGWYLVGGQMQ</sequence>
<evidence type="ECO:0000313" key="1">
    <source>
        <dbReference type="EMBL" id="KAI3670104.1"/>
    </source>
</evidence>
<evidence type="ECO:0000313" key="2">
    <source>
        <dbReference type="Proteomes" id="UP001055879"/>
    </source>
</evidence>